<name>A0A5C1A2X8_9BACT</name>
<evidence type="ECO:0000313" key="4">
    <source>
        <dbReference type="Proteomes" id="UP000324974"/>
    </source>
</evidence>
<feature type="compositionally biased region" description="Basic and acidic residues" evidence="1">
    <location>
        <begin position="278"/>
        <end position="288"/>
    </location>
</feature>
<dbReference type="InterPro" id="IPR000073">
    <property type="entry name" value="AB_hydrolase_1"/>
</dbReference>
<feature type="region of interest" description="Disordered" evidence="1">
    <location>
        <begin position="264"/>
        <end position="288"/>
    </location>
</feature>
<evidence type="ECO:0000256" key="1">
    <source>
        <dbReference type="SAM" id="MobiDB-lite"/>
    </source>
</evidence>
<dbReference type="EMBL" id="CP042425">
    <property type="protein sequence ID" value="QEL13469.1"/>
    <property type="molecule type" value="Genomic_DNA"/>
</dbReference>
<keyword evidence="3" id="KW-0378">Hydrolase</keyword>
<evidence type="ECO:0000313" key="3">
    <source>
        <dbReference type="EMBL" id="QEL13469.1"/>
    </source>
</evidence>
<dbReference type="GO" id="GO:0016787">
    <property type="term" value="F:hydrolase activity"/>
    <property type="evidence" value="ECO:0007669"/>
    <property type="project" value="UniProtKB-KW"/>
</dbReference>
<dbReference type="OrthoDB" id="9808398at2"/>
<dbReference type="InterPro" id="IPR029058">
    <property type="entry name" value="AB_hydrolase_fold"/>
</dbReference>
<dbReference type="RefSeq" id="WP_149108440.1">
    <property type="nucleotide sequence ID" value="NZ_CP042425.1"/>
</dbReference>
<dbReference type="AlphaFoldDB" id="A0A5C1A2X8"/>
<accession>A0A5C1A2X8</accession>
<dbReference type="PANTHER" id="PTHR46438">
    <property type="entry name" value="ALPHA/BETA-HYDROLASES SUPERFAMILY PROTEIN"/>
    <property type="match status" value="1"/>
</dbReference>
<dbReference type="Pfam" id="PF00561">
    <property type="entry name" value="Abhydrolase_1"/>
    <property type="match status" value="1"/>
</dbReference>
<gene>
    <name evidence="3" type="ORF">PX52LOC_00326</name>
</gene>
<feature type="domain" description="AB hydrolase-1" evidence="2">
    <location>
        <begin position="21"/>
        <end position="246"/>
    </location>
</feature>
<proteinExistence type="predicted"/>
<dbReference type="Gene3D" id="3.40.50.1820">
    <property type="entry name" value="alpha/beta hydrolase"/>
    <property type="match status" value="1"/>
</dbReference>
<dbReference type="KEGG" id="lrs:PX52LOC_00326"/>
<organism evidence="3 4">
    <name type="scientific">Limnoglobus roseus</name>
    <dbReference type="NCBI Taxonomy" id="2598579"/>
    <lineage>
        <taxon>Bacteria</taxon>
        <taxon>Pseudomonadati</taxon>
        <taxon>Planctomycetota</taxon>
        <taxon>Planctomycetia</taxon>
        <taxon>Gemmatales</taxon>
        <taxon>Gemmataceae</taxon>
        <taxon>Limnoglobus</taxon>
    </lineage>
</organism>
<dbReference type="SUPFAM" id="SSF53474">
    <property type="entry name" value="alpha/beta-Hydrolases"/>
    <property type="match status" value="1"/>
</dbReference>
<dbReference type="PANTHER" id="PTHR46438:SF11">
    <property type="entry name" value="LIPASE-RELATED"/>
    <property type="match status" value="1"/>
</dbReference>
<evidence type="ECO:0000259" key="2">
    <source>
        <dbReference type="Pfam" id="PF00561"/>
    </source>
</evidence>
<protein>
    <submittedName>
        <fullName evidence="3">Alpha/beta hydrolase</fullName>
    </submittedName>
</protein>
<sequence length="288" mass="33048">MPALNGLLERIRAKAYGRRQPLVLINGLAEQAESWYKNKRFWSRYFEVHTPNFLVYDGEAIHKRIDEKQPVSVDYLVEQLHSYLFNFAQTAPYYLVASSLGGKIAVEFAARYPQMISRMVLICPSGMGDKEQLPIMEGVRREDWNSVVRSVFHRRRFVDREVVRYYKAAVKNRRWKRGLLRTVNDTKEHSVRSLMSKLTVPTLLITALNDKICDPKTAAEAAAEMPAGVGHYLAIPKCGHAPQIERSRKINRLVLSFLTDPSPTAHPSWARKFLVKPTRRESSPARPT</sequence>
<keyword evidence="4" id="KW-1185">Reference proteome</keyword>
<dbReference type="Proteomes" id="UP000324974">
    <property type="component" value="Chromosome"/>
</dbReference>
<dbReference type="PRINTS" id="PR00111">
    <property type="entry name" value="ABHYDROLASE"/>
</dbReference>
<reference evidence="4" key="1">
    <citation type="submission" date="2019-08" db="EMBL/GenBank/DDBJ databases">
        <title>Limnoglobus roseus gen. nov., sp. nov., a novel freshwater planctomycete with a giant genome from the family Gemmataceae.</title>
        <authorList>
            <person name="Kulichevskaya I.S."/>
            <person name="Naumoff D.G."/>
            <person name="Miroshnikov K."/>
            <person name="Ivanova A."/>
            <person name="Philippov D.A."/>
            <person name="Hakobyan A."/>
            <person name="Rijpstra I.C."/>
            <person name="Sinninghe Damste J.S."/>
            <person name="Liesack W."/>
            <person name="Dedysh S.N."/>
        </authorList>
    </citation>
    <scope>NUCLEOTIDE SEQUENCE [LARGE SCALE GENOMIC DNA]</scope>
    <source>
        <strain evidence="4">PX52</strain>
    </source>
</reference>